<dbReference type="GO" id="GO:0005634">
    <property type="term" value="C:nucleus"/>
    <property type="evidence" value="ECO:0007669"/>
    <property type="project" value="TreeGrafter"/>
</dbReference>
<proteinExistence type="predicted"/>
<dbReference type="AlphaFoldDB" id="A0A9N9JK33"/>
<protein>
    <submittedName>
        <fullName evidence="5">24913_t:CDS:1</fullName>
    </submittedName>
</protein>
<evidence type="ECO:0000259" key="4">
    <source>
        <dbReference type="PROSITE" id="PS51253"/>
    </source>
</evidence>
<dbReference type="SUPFAM" id="SSF46689">
    <property type="entry name" value="Homeodomain-like"/>
    <property type="match status" value="1"/>
</dbReference>
<evidence type="ECO:0000256" key="2">
    <source>
        <dbReference type="SAM" id="Coils"/>
    </source>
</evidence>
<evidence type="ECO:0000313" key="6">
    <source>
        <dbReference type="Proteomes" id="UP000789405"/>
    </source>
</evidence>
<evidence type="ECO:0000313" key="5">
    <source>
        <dbReference type="EMBL" id="CAG8786209.1"/>
    </source>
</evidence>
<dbReference type="PANTHER" id="PTHR19303:SF74">
    <property type="entry name" value="POGO TRANSPOSABLE ELEMENT WITH KRAB DOMAIN"/>
    <property type="match status" value="1"/>
</dbReference>
<dbReference type="PANTHER" id="PTHR19303">
    <property type="entry name" value="TRANSPOSON"/>
    <property type="match status" value="1"/>
</dbReference>
<dbReference type="SMART" id="SM00674">
    <property type="entry name" value="CENPB"/>
    <property type="match status" value="1"/>
</dbReference>
<dbReference type="InterPro" id="IPR009057">
    <property type="entry name" value="Homeodomain-like_sf"/>
</dbReference>
<accession>A0A9N9JK33</accession>
<reference evidence="5" key="1">
    <citation type="submission" date="2021-06" db="EMBL/GenBank/DDBJ databases">
        <authorList>
            <person name="Kallberg Y."/>
            <person name="Tangrot J."/>
            <person name="Rosling A."/>
        </authorList>
    </citation>
    <scope>NUCLEOTIDE SEQUENCE</scope>
    <source>
        <strain evidence="5">MA453B</strain>
    </source>
</reference>
<keyword evidence="1" id="KW-0238">DNA-binding</keyword>
<dbReference type="Pfam" id="PF03221">
    <property type="entry name" value="HTH_Tnp_Tc5"/>
    <property type="match status" value="1"/>
</dbReference>
<comment type="caution">
    <text evidence="5">The sequence shown here is derived from an EMBL/GenBank/DDBJ whole genome shotgun (WGS) entry which is preliminary data.</text>
</comment>
<dbReference type="InterPro" id="IPR004875">
    <property type="entry name" value="DDE_SF_endonuclease_dom"/>
</dbReference>
<feature type="compositionally biased region" description="Acidic residues" evidence="3">
    <location>
        <begin position="250"/>
        <end position="270"/>
    </location>
</feature>
<feature type="region of interest" description="Disordered" evidence="3">
    <location>
        <begin position="250"/>
        <end position="291"/>
    </location>
</feature>
<dbReference type="Gene3D" id="1.10.10.60">
    <property type="entry name" value="Homeodomain-like"/>
    <property type="match status" value="1"/>
</dbReference>
<dbReference type="EMBL" id="CAJVPY010024125">
    <property type="protein sequence ID" value="CAG8786209.1"/>
    <property type="molecule type" value="Genomic_DNA"/>
</dbReference>
<sequence>QVQEWKQQKLELEAIKNNQNLNINQVQEEKIPVTTHMIEKKAKELKESLNIEAKCSRSWIKRFRKRHNLVEHARIQTAQKFPKDMPLVPKEKFPRNIVLVTAPCANMRANLMISTYIPKVIQARPEGFFKSKGIIFVDGHRSHVQDDVVKALNNEGLDVLEIPGSTTCILQPPDVLVNRPFKNGIRRRCDEWIDEGEREFTTKENPSGLVFNSDSSEDYKMLNRLQAIVNNRMDEANMDELCEDENELGVENLPDNENDEDDSNNEDDVSDNSNLTNSEDDESAMDIDEAI</sequence>
<gene>
    <name evidence="5" type="ORF">DERYTH_LOCUS20453</name>
</gene>
<dbReference type="Pfam" id="PF03184">
    <property type="entry name" value="DDE_1"/>
    <property type="match status" value="1"/>
</dbReference>
<organism evidence="5 6">
    <name type="scientific">Dentiscutata erythropus</name>
    <dbReference type="NCBI Taxonomy" id="1348616"/>
    <lineage>
        <taxon>Eukaryota</taxon>
        <taxon>Fungi</taxon>
        <taxon>Fungi incertae sedis</taxon>
        <taxon>Mucoromycota</taxon>
        <taxon>Glomeromycotina</taxon>
        <taxon>Glomeromycetes</taxon>
        <taxon>Diversisporales</taxon>
        <taxon>Gigasporaceae</taxon>
        <taxon>Dentiscutata</taxon>
    </lineage>
</organism>
<name>A0A9N9JK33_9GLOM</name>
<evidence type="ECO:0000256" key="3">
    <source>
        <dbReference type="SAM" id="MobiDB-lite"/>
    </source>
</evidence>
<feature type="non-terminal residue" evidence="5">
    <location>
        <position position="291"/>
    </location>
</feature>
<dbReference type="GO" id="GO:0003677">
    <property type="term" value="F:DNA binding"/>
    <property type="evidence" value="ECO:0007669"/>
    <property type="project" value="UniProtKB-KW"/>
</dbReference>
<feature type="domain" description="HTH CENPB-type" evidence="4">
    <location>
        <begin position="3"/>
        <end position="73"/>
    </location>
</feature>
<dbReference type="InterPro" id="IPR006600">
    <property type="entry name" value="HTH_CenpB_DNA-bd_dom"/>
</dbReference>
<dbReference type="PROSITE" id="PS51253">
    <property type="entry name" value="HTH_CENPB"/>
    <property type="match status" value="1"/>
</dbReference>
<dbReference type="Proteomes" id="UP000789405">
    <property type="component" value="Unassembled WGS sequence"/>
</dbReference>
<feature type="coiled-coil region" evidence="2">
    <location>
        <begin position="2"/>
        <end position="29"/>
    </location>
</feature>
<dbReference type="OrthoDB" id="2436459at2759"/>
<keyword evidence="6" id="KW-1185">Reference proteome</keyword>
<keyword evidence="2" id="KW-0175">Coiled coil</keyword>
<dbReference type="InterPro" id="IPR050863">
    <property type="entry name" value="CenT-Element_Derived"/>
</dbReference>
<feature type="compositionally biased region" description="Acidic residues" evidence="3">
    <location>
        <begin position="278"/>
        <end position="291"/>
    </location>
</feature>
<evidence type="ECO:0000256" key="1">
    <source>
        <dbReference type="ARBA" id="ARBA00023125"/>
    </source>
</evidence>